<sequence length="721" mass="80099">MLSKRPPFSVVDMSGVGESCAAQNVRASSQHLDAGANGSFARYNKIHVHGPDSPSQLKKYKCKRGSRLKLLRRTLRERRLLANIVHELVAPDLESYSGSAIKGEDAQQEFIDMIASVVMVCPNLERLTGLTLPYKHQFDRLTYALSTRKKLKQHAWIVGENEEASRQILSCASQDNDDEFTFQFMSYHRSWNQLESLMIHSLEKKGRLGHNTYNRMFKSLPSLKHLSLSNLLPSDFNDNNLTELPHLKSLRFDRVPGVTEIGLSRFCSYPAAHDIETLSLIEQNISSLMLISKLLASLGCLKSFAISQTSVSPSLRDGDIFLQPLLASRTLKYLHWDIKSPNAVMALNDLNSIATIESLSKSNSPNAHLAQSILCSGFPSLEKLRAPQDIDPLGALQCVCRPTPSGRIMVPEDRYSLPRSSRGSLPHNRRIQALPSGNHLTSARIRAQMLMEMKAREIDAGMKVIVTDYSTPPTTPSLDECPDSWWSAEREQKEKLASIFGPDERAQSRSSDSTGRQGIKVHEFTVPPYMGRVTSESNKGGSLVAPAYCLVPDVPGTDADGGLLNWKHYMTSSQTFKFLPLCTPVLSTLDTSISRRSRSSSSAGSCEETNSPTSPTTPAFQFSRFSGFGGGNNNGSSRFSKAPPQLPPPSPKKYPSANLNSPSLSPPSFNGQPYWLRDTCKGEWNRHHKGGKDWWQHTERERPLNKKTPETIVLGDLHLQL</sequence>
<dbReference type="OrthoDB" id="3210378at2759"/>
<dbReference type="VEuPathDB" id="FungiDB:AAP_03544"/>
<evidence type="ECO:0000256" key="1">
    <source>
        <dbReference type="SAM" id="MobiDB-lite"/>
    </source>
</evidence>
<feature type="compositionally biased region" description="Basic and acidic residues" evidence="1">
    <location>
        <begin position="498"/>
        <end position="507"/>
    </location>
</feature>
<organism evidence="2 3">
    <name type="scientific">Ascosphaera apis ARSEF 7405</name>
    <dbReference type="NCBI Taxonomy" id="392613"/>
    <lineage>
        <taxon>Eukaryota</taxon>
        <taxon>Fungi</taxon>
        <taxon>Dikarya</taxon>
        <taxon>Ascomycota</taxon>
        <taxon>Pezizomycotina</taxon>
        <taxon>Eurotiomycetes</taxon>
        <taxon>Eurotiomycetidae</taxon>
        <taxon>Onygenales</taxon>
        <taxon>Ascosphaeraceae</taxon>
        <taxon>Ascosphaera</taxon>
    </lineage>
</organism>
<proteinExistence type="predicted"/>
<feature type="compositionally biased region" description="Low complexity" evidence="1">
    <location>
        <begin position="611"/>
        <end position="626"/>
    </location>
</feature>
<feature type="region of interest" description="Disordered" evidence="1">
    <location>
        <begin position="498"/>
        <end position="518"/>
    </location>
</feature>
<dbReference type="EMBL" id="AZGZ01000015">
    <property type="protein sequence ID" value="KZZ90903.1"/>
    <property type="molecule type" value="Genomic_DNA"/>
</dbReference>
<comment type="caution">
    <text evidence="2">The sequence shown here is derived from an EMBL/GenBank/DDBJ whole genome shotgun (WGS) entry which is preliminary data.</text>
</comment>
<accession>A0A162IAW5</accession>
<protein>
    <submittedName>
        <fullName evidence="2">Uncharacterized protein</fullName>
    </submittedName>
</protein>
<evidence type="ECO:0000313" key="3">
    <source>
        <dbReference type="Proteomes" id="UP000242877"/>
    </source>
</evidence>
<dbReference type="Gene3D" id="3.80.10.10">
    <property type="entry name" value="Ribonuclease Inhibitor"/>
    <property type="match status" value="1"/>
</dbReference>
<dbReference type="AlphaFoldDB" id="A0A162IAW5"/>
<dbReference type="Proteomes" id="UP000242877">
    <property type="component" value="Unassembled WGS sequence"/>
</dbReference>
<feature type="compositionally biased region" description="Low complexity" evidence="1">
    <location>
        <begin position="653"/>
        <end position="666"/>
    </location>
</feature>
<gene>
    <name evidence="2" type="ORF">AAP_03544</name>
</gene>
<reference evidence="2 3" key="1">
    <citation type="journal article" date="2016" name="Genome Biol. Evol.">
        <title>Divergent and convergent evolution of fungal pathogenicity.</title>
        <authorList>
            <person name="Shang Y."/>
            <person name="Xiao G."/>
            <person name="Zheng P."/>
            <person name="Cen K."/>
            <person name="Zhan S."/>
            <person name="Wang C."/>
        </authorList>
    </citation>
    <scope>NUCLEOTIDE SEQUENCE [LARGE SCALE GENOMIC DNA]</scope>
    <source>
        <strain evidence="2 3">ARSEF 7405</strain>
    </source>
</reference>
<evidence type="ECO:0000313" key="2">
    <source>
        <dbReference type="EMBL" id="KZZ90903.1"/>
    </source>
</evidence>
<dbReference type="SUPFAM" id="SSF52047">
    <property type="entry name" value="RNI-like"/>
    <property type="match status" value="1"/>
</dbReference>
<keyword evidence="3" id="KW-1185">Reference proteome</keyword>
<feature type="compositionally biased region" description="Low complexity" evidence="1">
    <location>
        <begin position="634"/>
        <end position="643"/>
    </location>
</feature>
<feature type="region of interest" description="Disordered" evidence="1">
    <location>
        <begin position="593"/>
        <end position="666"/>
    </location>
</feature>
<dbReference type="InterPro" id="IPR032675">
    <property type="entry name" value="LRR_dom_sf"/>
</dbReference>
<name>A0A162IAW5_9EURO</name>